<evidence type="ECO:0008006" key="7">
    <source>
        <dbReference type="Google" id="ProtNLM"/>
    </source>
</evidence>
<dbReference type="AlphaFoldDB" id="A0A835BDL2"/>
<dbReference type="InterPro" id="IPR017853">
    <property type="entry name" value="GH"/>
</dbReference>
<evidence type="ECO:0000313" key="6">
    <source>
        <dbReference type="Proteomes" id="UP000636709"/>
    </source>
</evidence>
<dbReference type="Proteomes" id="UP000636709">
    <property type="component" value="Unassembled WGS sequence"/>
</dbReference>
<dbReference type="Pfam" id="PF00232">
    <property type="entry name" value="Glyco_hydro_1"/>
    <property type="match status" value="1"/>
</dbReference>
<dbReference type="EMBL" id="JACEFO010001901">
    <property type="protein sequence ID" value="KAF8694979.1"/>
    <property type="molecule type" value="Genomic_DNA"/>
</dbReference>
<organism evidence="5 6">
    <name type="scientific">Digitaria exilis</name>
    <dbReference type="NCBI Taxonomy" id="1010633"/>
    <lineage>
        <taxon>Eukaryota</taxon>
        <taxon>Viridiplantae</taxon>
        <taxon>Streptophyta</taxon>
        <taxon>Embryophyta</taxon>
        <taxon>Tracheophyta</taxon>
        <taxon>Spermatophyta</taxon>
        <taxon>Magnoliopsida</taxon>
        <taxon>Liliopsida</taxon>
        <taxon>Poales</taxon>
        <taxon>Poaceae</taxon>
        <taxon>PACMAD clade</taxon>
        <taxon>Panicoideae</taxon>
        <taxon>Panicodae</taxon>
        <taxon>Paniceae</taxon>
        <taxon>Anthephorinae</taxon>
        <taxon>Digitaria</taxon>
    </lineage>
</organism>
<proteinExistence type="inferred from homology"/>
<dbReference type="GO" id="GO:0005975">
    <property type="term" value="P:carbohydrate metabolic process"/>
    <property type="evidence" value="ECO:0007669"/>
    <property type="project" value="InterPro"/>
</dbReference>
<feature type="signal peptide" evidence="4">
    <location>
        <begin position="1"/>
        <end position="23"/>
    </location>
</feature>
<protein>
    <recommendedName>
        <fullName evidence="7">Beta-glucosidase</fullName>
    </recommendedName>
</protein>
<dbReference type="PANTHER" id="PTHR10353:SF317">
    <property type="entry name" value="BETA-GLUCOSIDASE 31"/>
    <property type="match status" value="1"/>
</dbReference>
<evidence type="ECO:0000256" key="4">
    <source>
        <dbReference type="SAM" id="SignalP"/>
    </source>
</evidence>
<dbReference type="InterPro" id="IPR001360">
    <property type="entry name" value="Glyco_hydro_1"/>
</dbReference>
<name>A0A835BDL2_9POAL</name>
<dbReference type="PANTHER" id="PTHR10353">
    <property type="entry name" value="GLYCOSYL HYDROLASE"/>
    <property type="match status" value="1"/>
</dbReference>
<evidence type="ECO:0000256" key="3">
    <source>
        <dbReference type="RuleBase" id="RU003690"/>
    </source>
</evidence>
<comment type="similarity">
    <text evidence="1 3">Belongs to the glycosyl hydrolase 1 family.</text>
</comment>
<gene>
    <name evidence="5" type="ORF">HU200_038091</name>
</gene>
<dbReference type="OrthoDB" id="65569at2759"/>
<keyword evidence="6" id="KW-1185">Reference proteome</keyword>
<evidence type="ECO:0000256" key="1">
    <source>
        <dbReference type="ARBA" id="ARBA00010838"/>
    </source>
</evidence>
<sequence>MGKALGSAAAVLVVVLLGAVAPAAPVVTRADFPPGFVFGVGSSAYQVEGAVAEDGRKPSIWDTFTHDGYSIDSATGDVTADQYHKYKEDVKLLHEMGVDAYRMSIAWPRLIPVQFGLCTDCFDFFVPLLLYLDGRGAVNPKGLEYYNNLIDELLSYGIQPHVTIYHFDFPQALQDEYNGLLNPRFIEDFTAYADVCFKNFGDRVRHWSTVNEPNIEPIGGFDQGILPPRRCSFPFGFACDEGNSTTEPYIVAHHLLLAHASAVSLYREKYQAEQGGKIGLTLLGWWYEPATETTDDIAAAARMNDFHIGWFMHPMVYGDYPPVMRKNVGSRLPSFSDEDRKRVTGSFDFVGFNHYIVVYVKADLSRLDQKLRDYMYDAAVAYDMPFLKLNNQFTFGLTNDFMTSTPWALKKMLKHLRVKYKNPAVMIHENGAAGQPDPSGTNTYDDEFRSQFLQDYIEATLDSIRNGSNVQGYFVWSFLDVFEYLFGYRLRFGVYGVDFNSTARTRYQRHSAKWYSSFLRGGELRPVALPEGAYSE</sequence>
<comment type="caution">
    <text evidence="5">The sequence shown here is derived from an EMBL/GenBank/DDBJ whole genome shotgun (WGS) entry which is preliminary data.</text>
</comment>
<accession>A0A835BDL2</accession>
<dbReference type="FunFam" id="3.20.20.80:FF:000022">
    <property type="entry name" value="Beta-glucosidase 11"/>
    <property type="match status" value="1"/>
</dbReference>
<keyword evidence="4" id="KW-0732">Signal</keyword>
<evidence type="ECO:0000313" key="5">
    <source>
        <dbReference type="EMBL" id="KAF8694979.1"/>
    </source>
</evidence>
<dbReference type="PROSITE" id="PS00653">
    <property type="entry name" value="GLYCOSYL_HYDROL_F1_2"/>
    <property type="match status" value="1"/>
</dbReference>
<feature type="chain" id="PRO_5032301974" description="Beta-glucosidase" evidence="4">
    <location>
        <begin position="24"/>
        <end position="536"/>
    </location>
</feature>
<evidence type="ECO:0000256" key="2">
    <source>
        <dbReference type="ARBA" id="ARBA00022801"/>
    </source>
</evidence>
<dbReference type="InterPro" id="IPR033132">
    <property type="entry name" value="GH_1_N_CS"/>
</dbReference>
<dbReference type="SUPFAM" id="SSF51445">
    <property type="entry name" value="(Trans)glycosidases"/>
    <property type="match status" value="1"/>
</dbReference>
<dbReference type="GO" id="GO:0008422">
    <property type="term" value="F:beta-glucosidase activity"/>
    <property type="evidence" value="ECO:0007669"/>
    <property type="project" value="TreeGrafter"/>
</dbReference>
<keyword evidence="2" id="KW-0378">Hydrolase</keyword>
<dbReference type="Gene3D" id="3.20.20.80">
    <property type="entry name" value="Glycosidases"/>
    <property type="match status" value="1"/>
</dbReference>
<reference evidence="5" key="1">
    <citation type="submission" date="2020-07" db="EMBL/GenBank/DDBJ databases">
        <title>Genome sequence and genetic diversity analysis of an under-domesticated orphan crop, white fonio (Digitaria exilis).</title>
        <authorList>
            <person name="Bennetzen J.L."/>
            <person name="Chen S."/>
            <person name="Ma X."/>
            <person name="Wang X."/>
            <person name="Yssel A.E.J."/>
            <person name="Chaluvadi S.R."/>
            <person name="Johnson M."/>
            <person name="Gangashetty P."/>
            <person name="Hamidou F."/>
            <person name="Sanogo M.D."/>
            <person name="Zwaenepoel A."/>
            <person name="Wallace J."/>
            <person name="Van De Peer Y."/>
            <person name="Van Deynze A."/>
        </authorList>
    </citation>
    <scope>NUCLEOTIDE SEQUENCE</scope>
    <source>
        <tissue evidence="5">Leaves</tissue>
    </source>
</reference>
<dbReference type="PRINTS" id="PR00131">
    <property type="entry name" value="GLHYDRLASE1"/>
</dbReference>